<feature type="domain" description="PLAT" evidence="18">
    <location>
        <begin position="354"/>
        <end position="490"/>
    </location>
</feature>
<comment type="caution">
    <text evidence="15">Lacks conserved residue(s) required for the propagation of feature annotation.</text>
</comment>
<dbReference type="GO" id="GO:0016042">
    <property type="term" value="P:lipid catabolic process"/>
    <property type="evidence" value="ECO:0007669"/>
    <property type="project" value="UniProtKB-KW"/>
</dbReference>
<dbReference type="GO" id="GO:0008201">
    <property type="term" value="F:heparin binding"/>
    <property type="evidence" value="ECO:0007669"/>
    <property type="project" value="UniProtKB-KW"/>
</dbReference>
<evidence type="ECO:0000256" key="12">
    <source>
        <dbReference type="ARBA" id="ARBA00023180"/>
    </source>
</evidence>
<dbReference type="InterPro" id="IPR033906">
    <property type="entry name" value="Lipase_N"/>
</dbReference>
<keyword evidence="14" id="KW-0479">Metal-binding</keyword>
<feature type="active site" description="Charge relay system" evidence="13">
    <location>
        <position position="196"/>
    </location>
</feature>
<keyword evidence="12" id="KW-0325">Glycoprotein</keyword>
<name>A0AAD7RAH4_9TELE</name>
<evidence type="ECO:0000256" key="4">
    <source>
        <dbReference type="ARBA" id="ARBA00013279"/>
    </source>
</evidence>
<dbReference type="PROSITE" id="PS50095">
    <property type="entry name" value="PLAT"/>
    <property type="match status" value="1"/>
</dbReference>
<comment type="caution">
    <text evidence="19">The sequence shown here is derived from an EMBL/GenBank/DDBJ whole genome shotgun (WGS) entry which is preliminary data.</text>
</comment>
<keyword evidence="8" id="KW-0378">Hydrolase</keyword>
<comment type="catalytic activity">
    <reaction evidence="1">
        <text>a triacylglycerol + H2O = a diacylglycerol + a fatty acid + H(+)</text>
        <dbReference type="Rhea" id="RHEA:12044"/>
        <dbReference type="ChEBI" id="CHEBI:15377"/>
        <dbReference type="ChEBI" id="CHEBI:15378"/>
        <dbReference type="ChEBI" id="CHEBI:17855"/>
        <dbReference type="ChEBI" id="CHEBI:18035"/>
        <dbReference type="ChEBI" id="CHEBI:28868"/>
        <dbReference type="EC" id="3.1.1.3"/>
    </reaction>
</comment>
<keyword evidence="5" id="KW-0964">Secreted</keyword>
<keyword evidence="14" id="KW-0106">Calcium</keyword>
<dbReference type="GO" id="GO:0034372">
    <property type="term" value="P:very-low-density lipoprotein particle remodeling"/>
    <property type="evidence" value="ECO:0007669"/>
    <property type="project" value="TreeGrafter"/>
</dbReference>
<evidence type="ECO:0000256" key="13">
    <source>
        <dbReference type="PIRSR" id="PIRSR000865-1"/>
    </source>
</evidence>
<dbReference type="Pfam" id="PF01477">
    <property type="entry name" value="PLAT"/>
    <property type="match status" value="1"/>
</dbReference>
<feature type="binding site" evidence="14">
    <location>
        <position position="210"/>
    </location>
    <ligand>
        <name>Ca(2+)</name>
        <dbReference type="ChEBI" id="CHEBI:29108"/>
    </ligand>
</feature>
<feature type="signal peptide" evidence="17">
    <location>
        <begin position="1"/>
        <end position="20"/>
    </location>
</feature>
<evidence type="ECO:0000256" key="8">
    <source>
        <dbReference type="ARBA" id="ARBA00022801"/>
    </source>
</evidence>
<evidence type="ECO:0000256" key="9">
    <source>
        <dbReference type="ARBA" id="ARBA00022963"/>
    </source>
</evidence>
<dbReference type="CDD" id="cd00707">
    <property type="entry name" value="Pancreat_lipase_like"/>
    <property type="match status" value="1"/>
</dbReference>
<dbReference type="PRINTS" id="PR00821">
    <property type="entry name" value="TAGLIPASE"/>
</dbReference>
<evidence type="ECO:0000256" key="10">
    <source>
        <dbReference type="ARBA" id="ARBA00023098"/>
    </source>
</evidence>
<dbReference type="Proteomes" id="UP001221898">
    <property type="component" value="Unassembled WGS sequence"/>
</dbReference>
<dbReference type="GO" id="GO:0046872">
    <property type="term" value="F:metal ion binding"/>
    <property type="evidence" value="ECO:0007669"/>
    <property type="project" value="UniProtKB-KW"/>
</dbReference>
<evidence type="ECO:0000256" key="17">
    <source>
        <dbReference type="SAM" id="SignalP"/>
    </source>
</evidence>
<dbReference type="EC" id="3.1.1.3" evidence="4"/>
<dbReference type="InterPro" id="IPR036392">
    <property type="entry name" value="PLAT/LH2_dom_sf"/>
</dbReference>
<evidence type="ECO:0000259" key="18">
    <source>
        <dbReference type="PROSITE" id="PS50095"/>
    </source>
</evidence>
<evidence type="ECO:0000313" key="19">
    <source>
        <dbReference type="EMBL" id="KAJ8372909.1"/>
    </source>
</evidence>
<dbReference type="AlphaFoldDB" id="A0AAD7RAH4"/>
<evidence type="ECO:0000256" key="1">
    <source>
        <dbReference type="ARBA" id="ARBA00001024"/>
    </source>
</evidence>
<keyword evidence="7 17" id="KW-0732">Signal</keyword>
<comment type="subcellular location">
    <subcellularLocation>
        <location evidence="2">Secreted</location>
    </subcellularLocation>
</comment>
<reference evidence="19" key="1">
    <citation type="journal article" date="2023" name="Science">
        <title>Genome structures resolve the early diversification of teleost fishes.</title>
        <authorList>
            <person name="Parey E."/>
            <person name="Louis A."/>
            <person name="Montfort J."/>
            <person name="Bouchez O."/>
            <person name="Roques C."/>
            <person name="Iampietro C."/>
            <person name="Lluch J."/>
            <person name="Castinel A."/>
            <person name="Donnadieu C."/>
            <person name="Desvignes T."/>
            <person name="Floi Bucao C."/>
            <person name="Jouanno E."/>
            <person name="Wen M."/>
            <person name="Mejri S."/>
            <person name="Dirks R."/>
            <person name="Jansen H."/>
            <person name="Henkel C."/>
            <person name="Chen W.J."/>
            <person name="Zahm M."/>
            <person name="Cabau C."/>
            <person name="Klopp C."/>
            <person name="Thompson A.W."/>
            <person name="Robinson-Rechavi M."/>
            <person name="Braasch I."/>
            <person name="Lecointre G."/>
            <person name="Bobe J."/>
            <person name="Postlethwait J.H."/>
            <person name="Berthelot C."/>
            <person name="Roest Crollius H."/>
            <person name="Guiguen Y."/>
        </authorList>
    </citation>
    <scope>NUCLEOTIDE SEQUENCE</scope>
    <source>
        <strain evidence="19">NC1722</strain>
    </source>
</reference>
<evidence type="ECO:0000256" key="6">
    <source>
        <dbReference type="ARBA" id="ARBA00022674"/>
    </source>
</evidence>
<evidence type="ECO:0000256" key="11">
    <source>
        <dbReference type="ARBA" id="ARBA00023157"/>
    </source>
</evidence>
<feature type="binding site" evidence="14">
    <location>
        <position position="215"/>
    </location>
    <ligand>
        <name>Ca(2+)</name>
        <dbReference type="ChEBI" id="CHEBI:29108"/>
    </ligand>
</feature>
<evidence type="ECO:0000256" key="5">
    <source>
        <dbReference type="ARBA" id="ARBA00022525"/>
    </source>
</evidence>
<dbReference type="InterPro" id="IPR013818">
    <property type="entry name" value="Lipase"/>
</dbReference>
<keyword evidence="11" id="KW-1015">Disulfide bond</keyword>
<dbReference type="Gene3D" id="2.60.60.20">
    <property type="entry name" value="PLAT/LH2 domain"/>
    <property type="match status" value="1"/>
</dbReference>
<dbReference type="Pfam" id="PF00151">
    <property type="entry name" value="Lipase"/>
    <property type="match status" value="1"/>
</dbReference>
<dbReference type="SUPFAM" id="SSF49723">
    <property type="entry name" value="Lipase/lipooxygenase domain (PLAT/LH2 domain)"/>
    <property type="match status" value="1"/>
</dbReference>
<keyword evidence="6" id="KW-0358">Heparin-binding</keyword>
<evidence type="ECO:0000313" key="20">
    <source>
        <dbReference type="Proteomes" id="UP001221898"/>
    </source>
</evidence>
<dbReference type="FunFam" id="3.40.50.1820:FF:000441">
    <property type="entry name" value="Lipoprotein lipase"/>
    <property type="match status" value="1"/>
</dbReference>
<dbReference type="SUPFAM" id="SSF53474">
    <property type="entry name" value="alpha/beta-Hydrolases"/>
    <property type="match status" value="1"/>
</dbReference>
<accession>A0AAD7RAH4</accession>
<dbReference type="PIRSF" id="PIRSF000865">
    <property type="entry name" value="Lipoprotein_lipase_LIPH"/>
    <property type="match status" value="1"/>
</dbReference>
<keyword evidence="10" id="KW-0443">Lipid metabolism</keyword>
<dbReference type="InterPro" id="IPR001024">
    <property type="entry name" value="PLAT/LH2_dom"/>
</dbReference>
<feature type="active site" description="Charge relay system" evidence="13">
    <location>
        <position position="281"/>
    </location>
</feature>
<gene>
    <name evidence="19" type="ORF">AAFF_G00275590</name>
</gene>
<dbReference type="GO" id="GO:0004465">
    <property type="term" value="F:lipoprotein lipase activity"/>
    <property type="evidence" value="ECO:0007669"/>
    <property type="project" value="InterPro"/>
</dbReference>
<keyword evidence="20" id="KW-1185">Reference proteome</keyword>
<feature type="active site" description="Nucleophile" evidence="13">
    <location>
        <position position="172"/>
    </location>
</feature>
<dbReference type="InterPro" id="IPR016272">
    <property type="entry name" value="Lipase_LIPH"/>
</dbReference>
<dbReference type="GO" id="GO:0005615">
    <property type="term" value="C:extracellular space"/>
    <property type="evidence" value="ECO:0007669"/>
    <property type="project" value="TreeGrafter"/>
</dbReference>
<sequence>MGSLAYKCLFFFVLSSAVFSVTPLKENYFSFGNFLEPLKNFFFMKANVSSCARFSLRRASDPEEDRCYITPGNPESLEDCDFNRSSKTFLVIHGWTVSGLFESWVAPLVEALYGREPHANVIVVDWLATAQDLYPTSARNTESVGKEVARFIDWIEETGKLPVENLHLIGYSLGAHVAGFAGSHTANKVGRITGLDPAGPEFEGAPAHRRLSPDDALFVDAVHTFTRAALGLSIGIQQPVGHVDVYPNGGVSQPGCDLRGAFRKLAHFGMSELSEPVKCDHERAVHLFIESVLSAERASRAYLCGSGPMFDRGVCLRCRHKRCNSVGYGAARIRKGHGARMFTRTRGSTPFRVYHYQLKIHFWAKENRTHMEPTLTVSLYGSRGDAEGLQLDVVEKISVNSTHSFLLVLEADIGELLSMTLRWEEERGYSLSRLKNMILSWFSGHPPVAADIQAHKIRVRVGETQRKMVLCTKDRHARLAEEATFSACKVQ</sequence>
<dbReference type="Gene3D" id="3.40.50.1820">
    <property type="entry name" value="alpha/beta hydrolase"/>
    <property type="match status" value="1"/>
</dbReference>
<dbReference type="PRINTS" id="PR00822">
    <property type="entry name" value="LIPOLIPASE"/>
</dbReference>
<evidence type="ECO:0000256" key="3">
    <source>
        <dbReference type="ARBA" id="ARBA00010701"/>
    </source>
</evidence>
<evidence type="ECO:0000256" key="16">
    <source>
        <dbReference type="RuleBase" id="RU004262"/>
    </source>
</evidence>
<feature type="chain" id="PRO_5041999426" description="triacylglycerol lipase" evidence="17">
    <location>
        <begin position="21"/>
        <end position="491"/>
    </location>
</feature>
<dbReference type="InterPro" id="IPR029058">
    <property type="entry name" value="AB_hydrolase_fold"/>
</dbReference>
<evidence type="ECO:0000256" key="7">
    <source>
        <dbReference type="ARBA" id="ARBA00022729"/>
    </source>
</evidence>
<dbReference type="GO" id="GO:0034185">
    <property type="term" value="F:apolipoprotein binding"/>
    <property type="evidence" value="ECO:0007669"/>
    <property type="project" value="TreeGrafter"/>
</dbReference>
<comment type="similarity">
    <text evidence="3 16">Belongs to the AB hydrolase superfamily. Lipase family.</text>
</comment>
<dbReference type="InterPro" id="IPR002330">
    <property type="entry name" value="Lipo_Lipase"/>
</dbReference>
<dbReference type="InterPro" id="IPR000734">
    <property type="entry name" value="TAG_lipase"/>
</dbReference>
<keyword evidence="9" id="KW-0442">Lipid degradation</keyword>
<dbReference type="PANTHER" id="PTHR11610:SF146">
    <property type="entry name" value="LIPOPROTEIN LIPASE-LIKE"/>
    <property type="match status" value="1"/>
</dbReference>
<organism evidence="19 20">
    <name type="scientific">Aldrovandia affinis</name>
    <dbReference type="NCBI Taxonomy" id="143900"/>
    <lineage>
        <taxon>Eukaryota</taxon>
        <taxon>Metazoa</taxon>
        <taxon>Chordata</taxon>
        <taxon>Craniata</taxon>
        <taxon>Vertebrata</taxon>
        <taxon>Euteleostomi</taxon>
        <taxon>Actinopterygii</taxon>
        <taxon>Neopterygii</taxon>
        <taxon>Teleostei</taxon>
        <taxon>Notacanthiformes</taxon>
        <taxon>Halosauridae</taxon>
        <taxon>Aldrovandia</taxon>
    </lineage>
</organism>
<dbReference type="EMBL" id="JAINUG010000380">
    <property type="protein sequence ID" value="KAJ8372909.1"/>
    <property type="molecule type" value="Genomic_DNA"/>
</dbReference>
<dbReference type="PANTHER" id="PTHR11610">
    <property type="entry name" value="LIPASE"/>
    <property type="match status" value="1"/>
</dbReference>
<protein>
    <recommendedName>
        <fullName evidence="4">triacylglycerol lipase</fullName>
        <ecNumber evidence="4">3.1.1.3</ecNumber>
    </recommendedName>
</protein>
<evidence type="ECO:0000256" key="14">
    <source>
        <dbReference type="PIRSR" id="PIRSR000865-2"/>
    </source>
</evidence>
<proteinExistence type="inferred from homology"/>
<dbReference type="FunFam" id="2.60.60.20:FF:000010">
    <property type="entry name" value="hepatic triacylglycerol lipase"/>
    <property type="match status" value="1"/>
</dbReference>
<evidence type="ECO:0000256" key="15">
    <source>
        <dbReference type="PROSITE-ProRule" id="PRU00152"/>
    </source>
</evidence>
<evidence type="ECO:0000256" key="2">
    <source>
        <dbReference type="ARBA" id="ARBA00004613"/>
    </source>
</evidence>